<dbReference type="PANTHER" id="PTHR22576:SF41">
    <property type="entry name" value="CASPASE 14, APOPTOSIS-RELATED CYSTEINE PEPTIDASE"/>
    <property type="match status" value="1"/>
</dbReference>
<dbReference type="OrthoDB" id="6116485at2759"/>
<evidence type="ECO:0000259" key="8">
    <source>
        <dbReference type="PROSITE" id="PS50207"/>
    </source>
</evidence>
<dbReference type="InterPro" id="IPR011600">
    <property type="entry name" value="Pept_C14_caspase"/>
</dbReference>
<keyword evidence="4" id="KW-0378">Hydrolase</keyword>
<dbReference type="InterPro" id="IPR052039">
    <property type="entry name" value="Caspase-related_regulators"/>
</dbReference>
<dbReference type="PRINTS" id="PR00376">
    <property type="entry name" value="IL1BCENZYME"/>
</dbReference>
<dbReference type="Gene3D" id="3.40.50.1460">
    <property type="match status" value="1"/>
</dbReference>
<dbReference type="GO" id="GO:0016322">
    <property type="term" value="P:neuron remodeling"/>
    <property type="evidence" value="ECO:0007669"/>
    <property type="project" value="UniProtKB-ARBA"/>
</dbReference>
<feature type="domain" description="Caspase family p10" evidence="8">
    <location>
        <begin position="161"/>
        <end position="256"/>
    </location>
</feature>
<dbReference type="AlphaFoldDB" id="A0A0L7R025"/>
<evidence type="ECO:0000256" key="5">
    <source>
        <dbReference type="ARBA" id="ARBA00022807"/>
    </source>
</evidence>
<name>A0A0L7R025_9HYME</name>
<accession>A0A0L7R025</accession>
<feature type="domain" description="Caspase family p20" evidence="9">
    <location>
        <begin position="14"/>
        <end position="146"/>
    </location>
</feature>
<reference evidence="10 11" key="1">
    <citation type="submission" date="2015-07" db="EMBL/GenBank/DDBJ databases">
        <title>The genome of Habropoda laboriosa.</title>
        <authorList>
            <person name="Pan H."/>
            <person name="Kapheim K."/>
        </authorList>
    </citation>
    <scope>NUCLEOTIDE SEQUENCE [LARGE SCALE GENOMIC DNA]</scope>
    <source>
        <strain evidence="10">0110345459</strain>
    </source>
</reference>
<keyword evidence="5" id="KW-0788">Thiol protease</keyword>
<evidence type="ECO:0000256" key="2">
    <source>
        <dbReference type="ARBA" id="ARBA00022670"/>
    </source>
</evidence>
<dbReference type="PROSITE" id="PS50208">
    <property type="entry name" value="CASPASE_P20"/>
    <property type="match status" value="1"/>
</dbReference>
<dbReference type="Proteomes" id="UP000053825">
    <property type="component" value="Unassembled WGS sequence"/>
</dbReference>
<dbReference type="InterPro" id="IPR029030">
    <property type="entry name" value="Caspase-like_dom_sf"/>
</dbReference>
<evidence type="ECO:0000313" key="10">
    <source>
        <dbReference type="EMBL" id="KOC64156.1"/>
    </source>
</evidence>
<organism evidence="10 11">
    <name type="scientific">Habropoda laboriosa</name>
    <dbReference type="NCBI Taxonomy" id="597456"/>
    <lineage>
        <taxon>Eukaryota</taxon>
        <taxon>Metazoa</taxon>
        <taxon>Ecdysozoa</taxon>
        <taxon>Arthropoda</taxon>
        <taxon>Hexapoda</taxon>
        <taxon>Insecta</taxon>
        <taxon>Pterygota</taxon>
        <taxon>Neoptera</taxon>
        <taxon>Endopterygota</taxon>
        <taxon>Hymenoptera</taxon>
        <taxon>Apocrita</taxon>
        <taxon>Aculeata</taxon>
        <taxon>Apoidea</taxon>
        <taxon>Anthophila</taxon>
        <taxon>Apidae</taxon>
        <taxon>Habropoda</taxon>
    </lineage>
</organism>
<evidence type="ECO:0000256" key="7">
    <source>
        <dbReference type="RuleBase" id="RU003971"/>
    </source>
</evidence>
<feature type="non-terminal residue" evidence="10">
    <location>
        <position position="1"/>
    </location>
</feature>
<keyword evidence="11" id="KW-1185">Reference proteome</keyword>
<evidence type="ECO:0000256" key="6">
    <source>
        <dbReference type="ARBA" id="ARBA00023145"/>
    </source>
</evidence>
<evidence type="ECO:0000256" key="1">
    <source>
        <dbReference type="ARBA" id="ARBA00010134"/>
    </source>
</evidence>
<dbReference type="GO" id="GO:0045476">
    <property type="term" value="P:nurse cell apoptotic process"/>
    <property type="evidence" value="ECO:0007669"/>
    <property type="project" value="UniProtKB-ARBA"/>
</dbReference>
<dbReference type="PROSITE" id="PS50207">
    <property type="entry name" value="CASPASE_P10"/>
    <property type="match status" value="1"/>
</dbReference>
<dbReference type="PANTHER" id="PTHR22576">
    <property type="entry name" value="MUCOSA ASSOCIATED LYMPHOID TISSUE LYMPHOMA TRANSLOCATION PROTEIN 1/PARACASPASE"/>
    <property type="match status" value="1"/>
</dbReference>
<proteinExistence type="inferred from homology"/>
<dbReference type="GO" id="GO:0004197">
    <property type="term" value="F:cysteine-type endopeptidase activity"/>
    <property type="evidence" value="ECO:0007669"/>
    <property type="project" value="InterPro"/>
</dbReference>
<dbReference type="GO" id="GO:0006508">
    <property type="term" value="P:proteolysis"/>
    <property type="evidence" value="ECO:0007669"/>
    <property type="project" value="UniProtKB-KW"/>
</dbReference>
<sequence>IDRDSEVYDMNHKRRGVAIIFNHIHFKKLATRKNADKDSSELASALRNLGFEVRVYIDPNLKTISSVLQTSNTELINPFIKASAEDHTDADCLVIAAMSHGESGFLFSADSVYSADSLWTPFTANRCPTLAGKPKLFFIQACRGTQTDSGVEIRQETDSATAYTIPSFADILVAYSTYDGFYSMRNSDTGSWFIQALCRELNKNGKTHDLLRIMTSVIRHVAIDYQSYAPHAPNIHKKKQVPSIVSMLTRLVYFSKDEMDDALKTARRSRLSLDF</sequence>
<dbReference type="SUPFAM" id="SSF52129">
    <property type="entry name" value="Caspase-like"/>
    <property type="match status" value="1"/>
</dbReference>
<dbReference type="SMART" id="SM00115">
    <property type="entry name" value="CASc"/>
    <property type="match status" value="1"/>
</dbReference>
<comment type="similarity">
    <text evidence="1 7">Belongs to the peptidase C14A family.</text>
</comment>
<dbReference type="STRING" id="597456.A0A0L7R025"/>
<gene>
    <name evidence="10" type="ORF">WH47_12458</name>
</gene>
<evidence type="ECO:0000256" key="3">
    <source>
        <dbReference type="ARBA" id="ARBA00022703"/>
    </source>
</evidence>
<evidence type="ECO:0000256" key="4">
    <source>
        <dbReference type="ARBA" id="ARBA00022801"/>
    </source>
</evidence>
<dbReference type="InterPro" id="IPR015917">
    <property type="entry name" value="Pept_C14A"/>
</dbReference>
<dbReference type="InterPro" id="IPR001309">
    <property type="entry name" value="Pept_C14_p20"/>
</dbReference>
<dbReference type="CDD" id="cd00032">
    <property type="entry name" value="CASc"/>
    <property type="match status" value="1"/>
</dbReference>
<dbReference type="FunFam" id="3.40.50.1460:FF:000001">
    <property type="entry name" value="Caspase-3 preproprotein"/>
    <property type="match status" value="1"/>
</dbReference>
<protein>
    <submittedName>
        <fullName evidence="10">Caspase-1</fullName>
    </submittedName>
</protein>
<keyword evidence="2" id="KW-0645">Protease</keyword>
<dbReference type="GO" id="GO:0045751">
    <property type="term" value="P:negative regulation of Toll signaling pathway"/>
    <property type="evidence" value="ECO:0007669"/>
    <property type="project" value="UniProtKB-ARBA"/>
</dbReference>
<dbReference type="GO" id="GO:1990525">
    <property type="term" value="F:BIR domain binding"/>
    <property type="evidence" value="ECO:0007669"/>
    <property type="project" value="UniProtKB-ARBA"/>
</dbReference>
<evidence type="ECO:0000313" key="11">
    <source>
        <dbReference type="Proteomes" id="UP000053825"/>
    </source>
</evidence>
<dbReference type="EMBL" id="KQ414672">
    <property type="protein sequence ID" value="KOC64156.1"/>
    <property type="molecule type" value="Genomic_DNA"/>
</dbReference>
<dbReference type="InterPro" id="IPR002138">
    <property type="entry name" value="Pept_C14_p10"/>
</dbReference>
<dbReference type="InterPro" id="IPR033139">
    <property type="entry name" value="Caspase_cys_AS"/>
</dbReference>
<keyword evidence="6" id="KW-0865">Zymogen</keyword>
<dbReference type="Pfam" id="PF00656">
    <property type="entry name" value="Peptidase_C14"/>
    <property type="match status" value="1"/>
</dbReference>
<dbReference type="PROSITE" id="PS01122">
    <property type="entry name" value="CASPASE_CYS"/>
    <property type="match status" value="1"/>
</dbReference>
<evidence type="ECO:0000259" key="9">
    <source>
        <dbReference type="PROSITE" id="PS50208"/>
    </source>
</evidence>
<keyword evidence="3" id="KW-0053">Apoptosis</keyword>